<dbReference type="PANTHER" id="PTHR24321:SF8">
    <property type="entry name" value="ESTRADIOL 17-BETA-DEHYDROGENASE 8-RELATED"/>
    <property type="match status" value="1"/>
</dbReference>
<evidence type="ECO:0000256" key="2">
    <source>
        <dbReference type="ARBA" id="ARBA00023002"/>
    </source>
</evidence>
<dbReference type="SUPFAM" id="SSF51735">
    <property type="entry name" value="NAD(P)-binding Rossmann-fold domains"/>
    <property type="match status" value="1"/>
</dbReference>
<dbReference type="Gene3D" id="3.40.50.720">
    <property type="entry name" value="NAD(P)-binding Rossmann-like Domain"/>
    <property type="match status" value="1"/>
</dbReference>
<organism evidence="3 4">
    <name type="scientific">Corynebacterium striatum</name>
    <dbReference type="NCBI Taxonomy" id="43770"/>
    <lineage>
        <taxon>Bacteria</taxon>
        <taxon>Bacillati</taxon>
        <taxon>Actinomycetota</taxon>
        <taxon>Actinomycetes</taxon>
        <taxon>Mycobacteriales</taxon>
        <taxon>Corynebacteriaceae</taxon>
        <taxon>Corynebacterium</taxon>
    </lineage>
</organism>
<dbReference type="Pfam" id="PF13561">
    <property type="entry name" value="adh_short_C2"/>
    <property type="match status" value="1"/>
</dbReference>
<comment type="similarity">
    <text evidence="1">Belongs to the short-chain dehydrogenases/reductases (SDR) family.</text>
</comment>
<dbReference type="InterPro" id="IPR036291">
    <property type="entry name" value="NAD(P)-bd_dom_sf"/>
</dbReference>
<accession>A0ABC9ZKH7</accession>
<dbReference type="AlphaFoldDB" id="A0ABC9ZKH7"/>
<keyword evidence="2" id="KW-0560">Oxidoreductase</keyword>
<evidence type="ECO:0000313" key="4">
    <source>
        <dbReference type="Proteomes" id="UP000315234"/>
    </source>
</evidence>
<evidence type="ECO:0008006" key="5">
    <source>
        <dbReference type="Google" id="ProtNLM"/>
    </source>
</evidence>
<dbReference type="GO" id="GO:0016491">
    <property type="term" value="F:oxidoreductase activity"/>
    <property type="evidence" value="ECO:0007669"/>
    <property type="project" value="UniProtKB-KW"/>
</dbReference>
<gene>
    <name evidence="3" type="ORF">Cst04h_08490</name>
</gene>
<dbReference type="PANTHER" id="PTHR24321">
    <property type="entry name" value="DEHYDROGENASES, SHORT CHAIN"/>
    <property type="match status" value="1"/>
</dbReference>
<dbReference type="EMBL" id="BJLD01000001">
    <property type="protein sequence ID" value="GEA42679.1"/>
    <property type="molecule type" value="Genomic_DNA"/>
</dbReference>
<evidence type="ECO:0000256" key="1">
    <source>
        <dbReference type="ARBA" id="ARBA00006484"/>
    </source>
</evidence>
<dbReference type="Proteomes" id="UP000315234">
    <property type="component" value="Unassembled WGS sequence"/>
</dbReference>
<protein>
    <recommendedName>
        <fullName evidence="5">Diacetyl reductase ((S)-acetoin forming)</fullName>
    </recommendedName>
</protein>
<evidence type="ECO:0000313" key="3">
    <source>
        <dbReference type="EMBL" id="GEA42679.1"/>
    </source>
</evidence>
<reference evidence="3 4" key="1">
    <citation type="submission" date="2019-06" db="EMBL/GenBank/DDBJ databases">
        <title>Draft genome sequence of Corynebacterium striatum NBRC 15291.</title>
        <authorList>
            <person name="Miura T."/>
            <person name="Furukawa M."/>
            <person name="Shimamura M."/>
            <person name="Ohyama Y."/>
            <person name="Yamazoe A."/>
            <person name="Kawasaki H."/>
        </authorList>
    </citation>
    <scope>NUCLEOTIDE SEQUENCE [LARGE SCALE GENOMIC DNA]</scope>
    <source>
        <strain evidence="3 4">NBRC 15291</strain>
    </source>
</reference>
<comment type="caution">
    <text evidence="3">The sequence shown here is derived from an EMBL/GenBank/DDBJ whole genome shotgun (WGS) entry which is preliminary data.</text>
</comment>
<name>A0ABC9ZKH7_CORST</name>
<proteinExistence type="inferred from homology"/>
<dbReference type="InterPro" id="IPR002347">
    <property type="entry name" value="SDR_fam"/>
</dbReference>
<sequence>MCCAESEHSVCAVSAADAPSRAAARIAPGIVRTLIMKGLAEELAENAGKPAEWGWEQFTKDISLGRLSESEDVAKIIGFLAGPDSDYITGQTIIVDGGMVFH</sequence>